<dbReference type="InterPro" id="IPR016158">
    <property type="entry name" value="Cullin_homology"/>
</dbReference>
<dbReference type="InterPro" id="IPR057975">
    <property type="entry name" value="TPR_ANAPC2"/>
</dbReference>
<evidence type="ECO:0000259" key="8">
    <source>
        <dbReference type="PROSITE" id="PS50069"/>
    </source>
</evidence>
<feature type="region of interest" description="Disordered" evidence="7">
    <location>
        <begin position="543"/>
        <end position="574"/>
    </location>
</feature>
<organism evidence="9 10">
    <name type="scientific">Volvox africanus</name>
    <dbReference type="NCBI Taxonomy" id="51714"/>
    <lineage>
        <taxon>Eukaryota</taxon>
        <taxon>Viridiplantae</taxon>
        <taxon>Chlorophyta</taxon>
        <taxon>core chlorophytes</taxon>
        <taxon>Chlorophyceae</taxon>
        <taxon>CS clade</taxon>
        <taxon>Chlamydomonadales</taxon>
        <taxon>Volvocaceae</taxon>
        <taxon>Volvox</taxon>
    </lineage>
</organism>
<dbReference type="PANTHER" id="PTHR45957">
    <property type="entry name" value="ANAPHASE-PROMOTING COMPLEX SUBUNIT 2"/>
    <property type="match status" value="1"/>
</dbReference>
<evidence type="ECO:0000256" key="6">
    <source>
        <dbReference type="PROSITE-ProRule" id="PRU00330"/>
    </source>
</evidence>
<dbReference type="GO" id="GO:0007091">
    <property type="term" value="P:metaphase/anaphase transition of mitotic cell cycle"/>
    <property type="evidence" value="ECO:0007669"/>
    <property type="project" value="TreeGrafter"/>
</dbReference>
<dbReference type="Gene3D" id="1.20.1310.10">
    <property type="entry name" value="Cullin Repeats"/>
    <property type="match status" value="1"/>
</dbReference>
<dbReference type="SUPFAM" id="SSF75632">
    <property type="entry name" value="Cullin homology domain"/>
    <property type="match status" value="1"/>
</dbReference>
<dbReference type="InterPro" id="IPR059120">
    <property type="entry name" value="Cullin-like_AB"/>
</dbReference>
<comment type="similarity">
    <text evidence="6">Belongs to the cullin family.</text>
</comment>
<sequence length="900" mass="93734">RRISDAVEGVAMLMESAAGESIENSPPSPFQRKALQPSAVAAAMGASWVRRLVEVCVCLSRLSLDPAGEEAVVAAVSHHVERLLYRLAWGVFDREVLPAANRAANRIPLEFLRLVISGDSGVGSATATPTSAATFVRTAAGPAPLAGATGTAHDGLSEQTPQPETPASAAAAVRGGGGATVGGGAMGGLAEPGTEVRTLTEWRLRLSYLVYETLGRLRISEMFDIVVDYPDSLPAIRDLAACLRHTNLQSLFVSSFKRALQQRLLHAGASATGIIHQYVATIRTMREIDPTGSLLFAVAQPVREYLRGRSDTIKCLVSMVTQDGGGPNGESLLEELQAAATASGAAAAVTMDLDIDSSKEDADERVLRVATATATAGFPGGALTSPAAATAGGAGTATAAAARGSGGSTGLVGSAAVSSSAADVVSMLTGVFGSPEFFINEYRNLLGGQLLYRSDYDTVREVRTLELLKMRFGDNALHACEVMLKDVADSKRINHRVHSMPSSGTSAPHLPASPISAAVAAAAAASAAAAAAAVAAVRGTSGGRTTRQSQQRSAAASAPVTAAVGSANGTPQVQTRSRVAAAATAATAVGSSPKAAETPVKAPLPEFDLLSAMIMSYLFWPRQEDRDKGAPDDPATGLLLPKEIRSVMETYEQRYNHLKTPRRLRWRPHLGCVDLDVSAGGVTASFSVSPLMATLLLAFRDRASLSAGELAAAVGLPAALVRRKMLFWVNHGVVVEGRTSRPNGGGAGSSRGPSNTGVGGMTTHGSGQTTGAGDPHYQQLVYRRAEVLPVELQGAKLTDCGAEDEAPAQLPSAADRAVEEIGPFENYIKGMLQNYGGLPLDRLNHMLRLFVVSTPKYDKTPEQLQAFLQVLIAREMVVLDNNSIYRLASAAPAGLRGSGR</sequence>
<dbReference type="Pfam" id="PF26557">
    <property type="entry name" value="Cullin_AB"/>
    <property type="match status" value="1"/>
</dbReference>
<dbReference type="Pfam" id="PF08672">
    <property type="entry name" value="ANAPC2"/>
    <property type="match status" value="1"/>
</dbReference>
<dbReference type="Proteomes" id="UP000747399">
    <property type="component" value="Unassembled WGS sequence"/>
</dbReference>
<dbReference type="Pfam" id="PF25773">
    <property type="entry name" value="TPR_ANAPC2"/>
    <property type="match status" value="1"/>
</dbReference>
<dbReference type="PANTHER" id="PTHR45957:SF1">
    <property type="entry name" value="ANAPHASE-PROMOTING COMPLEX SUBUNIT 2"/>
    <property type="match status" value="1"/>
</dbReference>
<keyword evidence="4" id="KW-0833">Ubl conjugation pathway</keyword>
<dbReference type="Gene3D" id="3.30.230.130">
    <property type="entry name" value="Cullin, Chain C, Domain 2"/>
    <property type="match status" value="1"/>
</dbReference>
<dbReference type="InterPro" id="IPR036388">
    <property type="entry name" value="WH-like_DNA-bd_sf"/>
</dbReference>
<dbReference type="SMART" id="SM01013">
    <property type="entry name" value="APC2"/>
    <property type="match status" value="1"/>
</dbReference>
<gene>
    <name evidence="9" type="ORF">Vafri_15934</name>
</gene>
<reference evidence="9" key="1">
    <citation type="journal article" date="2021" name="Proc. Natl. Acad. Sci. U.S.A.">
        <title>Three genomes in the algal genus Volvox reveal the fate of a haploid sex-determining region after a transition to homothallism.</title>
        <authorList>
            <person name="Yamamoto K."/>
            <person name="Hamaji T."/>
            <person name="Kawai-Toyooka H."/>
            <person name="Matsuzaki R."/>
            <person name="Takahashi F."/>
            <person name="Nishimura Y."/>
            <person name="Kawachi M."/>
            <person name="Noguchi H."/>
            <person name="Minakuchi Y."/>
            <person name="Umen J.G."/>
            <person name="Toyoda A."/>
            <person name="Nozaki H."/>
        </authorList>
    </citation>
    <scope>NUCLEOTIDE SEQUENCE</scope>
    <source>
        <strain evidence="9">NIES-3780</strain>
    </source>
</reference>
<comment type="caution">
    <text evidence="9">The sequence shown here is derived from an EMBL/GenBank/DDBJ whole genome shotgun (WGS) entry which is preliminary data.</text>
</comment>
<evidence type="ECO:0000313" key="10">
    <source>
        <dbReference type="Proteomes" id="UP000747399"/>
    </source>
</evidence>
<dbReference type="GO" id="GO:0006511">
    <property type="term" value="P:ubiquitin-dependent protein catabolic process"/>
    <property type="evidence" value="ECO:0007669"/>
    <property type="project" value="InterPro"/>
</dbReference>
<evidence type="ECO:0000256" key="7">
    <source>
        <dbReference type="SAM" id="MobiDB-lite"/>
    </source>
</evidence>
<keyword evidence="2" id="KW-0132">Cell division</keyword>
<feature type="region of interest" description="Disordered" evidence="7">
    <location>
        <begin position="738"/>
        <end position="774"/>
    </location>
</feature>
<dbReference type="InterPro" id="IPR044554">
    <property type="entry name" value="ANAPC2"/>
</dbReference>
<dbReference type="InterPro" id="IPR036390">
    <property type="entry name" value="WH_DNA-bd_sf"/>
</dbReference>
<keyword evidence="5" id="KW-0131">Cell cycle</keyword>
<dbReference type="AlphaFoldDB" id="A0A8J4BM67"/>
<feature type="compositionally biased region" description="Low complexity" evidence="7">
    <location>
        <begin position="543"/>
        <end position="567"/>
    </location>
</feature>
<dbReference type="GO" id="GO:0051301">
    <property type="term" value="P:cell division"/>
    <property type="evidence" value="ECO:0007669"/>
    <property type="project" value="UniProtKB-KW"/>
</dbReference>
<name>A0A8J4BM67_9CHLO</name>
<evidence type="ECO:0000256" key="5">
    <source>
        <dbReference type="ARBA" id="ARBA00023306"/>
    </source>
</evidence>
<keyword evidence="3" id="KW-0498">Mitosis</keyword>
<evidence type="ECO:0000256" key="4">
    <source>
        <dbReference type="ARBA" id="ARBA00022786"/>
    </source>
</evidence>
<dbReference type="InterPro" id="IPR036317">
    <property type="entry name" value="Cullin_homology_sf"/>
</dbReference>
<accession>A0A8J4BM67</accession>
<evidence type="ECO:0000313" key="9">
    <source>
        <dbReference type="EMBL" id="GIL61500.1"/>
    </source>
</evidence>
<evidence type="ECO:0000256" key="3">
    <source>
        <dbReference type="ARBA" id="ARBA00022776"/>
    </source>
</evidence>
<feature type="region of interest" description="Disordered" evidence="7">
    <location>
        <begin position="147"/>
        <end position="174"/>
    </location>
</feature>
<feature type="domain" description="Cullin family profile" evidence="8">
    <location>
        <begin position="425"/>
        <end position="729"/>
    </location>
</feature>
<proteinExistence type="inferred from homology"/>
<protein>
    <recommendedName>
        <fullName evidence="1">Anaphase-promoting complex subunit 2</fullName>
    </recommendedName>
</protein>
<evidence type="ECO:0000256" key="2">
    <source>
        <dbReference type="ARBA" id="ARBA00022618"/>
    </source>
</evidence>
<keyword evidence="10" id="KW-1185">Reference proteome</keyword>
<dbReference type="SUPFAM" id="SSF46785">
    <property type="entry name" value="Winged helix' DNA-binding domain"/>
    <property type="match status" value="1"/>
</dbReference>
<feature type="non-terminal residue" evidence="9">
    <location>
        <position position="1"/>
    </location>
</feature>
<dbReference type="PROSITE" id="PS50069">
    <property type="entry name" value="CULLIN_2"/>
    <property type="match status" value="1"/>
</dbReference>
<dbReference type="GO" id="GO:0005680">
    <property type="term" value="C:anaphase-promoting complex"/>
    <property type="evidence" value="ECO:0007669"/>
    <property type="project" value="TreeGrafter"/>
</dbReference>
<dbReference type="InterPro" id="IPR014786">
    <property type="entry name" value="ANAPC2_C"/>
</dbReference>
<dbReference type="GO" id="GO:0070979">
    <property type="term" value="P:protein K11-linked ubiquitination"/>
    <property type="evidence" value="ECO:0007669"/>
    <property type="project" value="TreeGrafter"/>
</dbReference>
<evidence type="ECO:0000256" key="1">
    <source>
        <dbReference type="ARBA" id="ARBA00016068"/>
    </source>
</evidence>
<dbReference type="GO" id="GO:0031625">
    <property type="term" value="F:ubiquitin protein ligase binding"/>
    <property type="evidence" value="ECO:0007669"/>
    <property type="project" value="InterPro"/>
</dbReference>
<dbReference type="Gene3D" id="1.10.10.10">
    <property type="entry name" value="Winged helix-like DNA-binding domain superfamily/Winged helix DNA-binding domain"/>
    <property type="match status" value="1"/>
</dbReference>
<dbReference type="EMBL" id="BNCO01000045">
    <property type="protein sequence ID" value="GIL61500.1"/>
    <property type="molecule type" value="Genomic_DNA"/>
</dbReference>